<sequence>MAHLRPHYQQLIDCLQLPPFPREGEVAWLEFQFPHNLTRAKMLKLREALLLTSALGLMEGMRPFWYGELAHTARLYEVETLPSHIDLRPYYQFDMPTVATQLDWDSSMCHLFGYEGLSESFEKQLQSLDTLNLVQMTVVEATEVTPSGIFIQFDFTAPPDLPLQDQVHYLQTVKKLVVEVKKHGAVAAHTHHRRPRFELESIGLSLERLSLTPESVQLIEEILASDVPVKRLVPPSKDASSPSNWRKPWASLLMTACGHPQATTKITHPVGDLEISVPTVSGVMFQALCSVVVHATMLKKLSIENTKHEATDTKWRWLLYALFSKASSTSVEIAGKQFSRLIPANGPVDAQSVINAAFPHTQLLMDSTALHDVDFGTVILGKGTEIHLSFDSSDTFVVEEEEGQTFQVIRDVASLDTLDILVPGYGHGVVNRSAVLQRQQGEEPPNSSSVKHIYLTDSEEDQNCVVLLPCIGARLESLRVFACGLGDEFLQLVFAICPNLKSIELAMLSLTTCHPITNALKAKKSQLTSIRMREWDVEDESSFAALLAMLGDLNSLAARRLKKFVINDRGSVDDTFKDASAKMLARVVHRNKCLKHVEAYMTPKVHRVYQKALAEIREEEDIKEDEDEDVGDRCVVVEAEDEDSIFA</sequence>
<protein>
    <submittedName>
        <fullName evidence="1">Uncharacterized protein</fullName>
    </submittedName>
</protein>
<gene>
    <name evidence="1" type="ORF">Poli38472_011172</name>
</gene>
<comment type="caution">
    <text evidence="1">The sequence shown here is derived from an EMBL/GenBank/DDBJ whole genome shotgun (WGS) entry which is preliminary data.</text>
</comment>
<proteinExistence type="predicted"/>
<keyword evidence="2" id="KW-1185">Reference proteome</keyword>
<accession>A0A8K1CPT3</accession>
<dbReference type="InterPro" id="IPR032675">
    <property type="entry name" value="LRR_dom_sf"/>
</dbReference>
<evidence type="ECO:0000313" key="2">
    <source>
        <dbReference type="Proteomes" id="UP000794436"/>
    </source>
</evidence>
<name>A0A8K1CPT3_PYTOL</name>
<dbReference type="SUPFAM" id="SSF52047">
    <property type="entry name" value="RNI-like"/>
    <property type="match status" value="1"/>
</dbReference>
<dbReference type="Proteomes" id="UP000794436">
    <property type="component" value="Unassembled WGS sequence"/>
</dbReference>
<evidence type="ECO:0000313" key="1">
    <source>
        <dbReference type="EMBL" id="TMW67552.1"/>
    </source>
</evidence>
<dbReference type="Gene3D" id="3.80.10.10">
    <property type="entry name" value="Ribonuclease Inhibitor"/>
    <property type="match status" value="1"/>
</dbReference>
<dbReference type="EMBL" id="SPLM01000004">
    <property type="protein sequence ID" value="TMW67552.1"/>
    <property type="molecule type" value="Genomic_DNA"/>
</dbReference>
<dbReference type="OrthoDB" id="101030at2759"/>
<reference evidence="1" key="1">
    <citation type="submission" date="2019-03" db="EMBL/GenBank/DDBJ databases">
        <title>Long read genome sequence of the mycoparasitic Pythium oligandrum ATCC 38472 isolated from sugarbeet rhizosphere.</title>
        <authorList>
            <person name="Gaulin E."/>
        </authorList>
    </citation>
    <scope>NUCLEOTIDE SEQUENCE</scope>
    <source>
        <strain evidence="1">ATCC 38472_TT</strain>
    </source>
</reference>
<dbReference type="AlphaFoldDB" id="A0A8K1CPT3"/>
<organism evidence="1 2">
    <name type="scientific">Pythium oligandrum</name>
    <name type="common">Mycoparasitic fungus</name>
    <dbReference type="NCBI Taxonomy" id="41045"/>
    <lineage>
        <taxon>Eukaryota</taxon>
        <taxon>Sar</taxon>
        <taxon>Stramenopiles</taxon>
        <taxon>Oomycota</taxon>
        <taxon>Peronosporomycetes</taxon>
        <taxon>Pythiales</taxon>
        <taxon>Pythiaceae</taxon>
        <taxon>Pythium</taxon>
    </lineage>
</organism>